<comment type="caution">
    <text evidence="6">The sequence shown here is derived from an EMBL/GenBank/DDBJ whole genome shotgun (WGS) entry which is preliminary data.</text>
</comment>
<dbReference type="Proteomes" id="UP001278738">
    <property type="component" value="Unassembled WGS sequence"/>
</dbReference>
<dbReference type="AlphaFoldDB" id="A0AAJ2VY71"/>
<organism evidence="6 7">
    <name type="scientific">Flavobacterium flavipigmentatum</name>
    <dbReference type="NCBI Taxonomy" id="2893884"/>
    <lineage>
        <taxon>Bacteria</taxon>
        <taxon>Pseudomonadati</taxon>
        <taxon>Bacteroidota</taxon>
        <taxon>Flavobacteriia</taxon>
        <taxon>Flavobacteriales</taxon>
        <taxon>Flavobacteriaceae</taxon>
        <taxon>Flavobacterium</taxon>
    </lineage>
</organism>
<evidence type="ECO:0000259" key="4">
    <source>
        <dbReference type="Pfam" id="PF14905"/>
    </source>
</evidence>
<dbReference type="InterPro" id="IPR036942">
    <property type="entry name" value="Beta-barrel_TonB_sf"/>
</dbReference>
<evidence type="ECO:0000256" key="2">
    <source>
        <dbReference type="ARBA" id="ARBA00023136"/>
    </source>
</evidence>
<dbReference type="RefSeq" id="WP_229974370.1">
    <property type="nucleotide sequence ID" value="NZ_CP087133.1"/>
</dbReference>
<dbReference type="InterPro" id="IPR041700">
    <property type="entry name" value="OMP_b-brl_3"/>
</dbReference>
<accession>A0AAJ2VY71</accession>
<reference evidence="6 8" key="1">
    <citation type="submission" date="2023-11" db="EMBL/GenBank/DDBJ databases">
        <title>Unpublished Manusciprt.</title>
        <authorList>
            <person name="Saticioglu I.B."/>
            <person name="Ay H."/>
            <person name="Ajmi N."/>
            <person name="Altun S."/>
            <person name="Duman M."/>
        </authorList>
    </citation>
    <scope>NUCLEOTIDE SEQUENCE</scope>
    <source>
        <strain evidence="5 8">Fl-33</strain>
        <strain evidence="6">Fl-77</strain>
    </source>
</reference>
<feature type="domain" description="Outer membrane protein beta-barrel" evidence="4">
    <location>
        <begin position="289"/>
        <end position="677"/>
    </location>
</feature>
<evidence type="ECO:0000256" key="1">
    <source>
        <dbReference type="ARBA" id="ARBA00004442"/>
    </source>
</evidence>
<dbReference type="GO" id="GO:0009279">
    <property type="term" value="C:cell outer membrane"/>
    <property type="evidence" value="ECO:0007669"/>
    <property type="project" value="UniProtKB-SubCell"/>
</dbReference>
<evidence type="ECO:0000256" key="3">
    <source>
        <dbReference type="ARBA" id="ARBA00023237"/>
    </source>
</evidence>
<proteinExistence type="predicted"/>
<sequence length="700" mass="80876">MSLKIILALLFFCLSFLGYSQIERPKDSITTQLTEVVIHQNKKTFSNQNGNIKLDVANSIYNSIPTALELLGKMPTVQISADKESISVVGKGNPLLYIDNQKAEINDLNILAVADIKTIEIIQNPSSKYEAEGRSVILITRKLSKKDSFQTSISQVASFKKDYNNYLGFNSSFKKNKMEWKANFNYNQLQPWEGHSINYLISDADIASDYDVEAYTKRTQFIFGGAFFYKINEDDYFSFKMNAKLQNDTFNIRTSTFNRKENVENNVLTLGDNTSIKNFVNSFFNYSRKIKAIDTSIFTGFQYSNFDQDEWSQMGNNYNNSEFELAQNRDQQFNVTVFSGRIDLEKKFKNEVKLELGGLYSEANSKSDFDIFSFETTQNTMNHYDFKEQNTAAYGQFSGKIKKVDFLGGIRIENTQVNGKFITDAVPLISKNYTNVFPKAQISFLIDSTKSIVFNYAKSIIRPNYSSLSQGATYINPYFLYTRNSNLDPTITNEIATTFQYHDQSIKVSYYQISNAVEGSFFYDNQQNIMTFKDVNYNKESGFTVELTFPFSYKFWTSTNSILLIKNKVEDDAAVFKTSKPYLYYFSNQEFKFPKEYVFALNFWGITLQKEGVFERNARFIIDMSFSKTFLKNWNCTLSYNDIFRNTIFKEQFTVNAISSKSRYLVDGNEVSIAVKYTFGKIKATEFKEKNIDDNENRVR</sequence>
<evidence type="ECO:0000313" key="8">
    <source>
        <dbReference type="Proteomes" id="UP001278738"/>
    </source>
</evidence>
<protein>
    <submittedName>
        <fullName evidence="6">Outer membrane beta-barrel family protein</fullName>
    </submittedName>
</protein>
<dbReference type="Gene3D" id="2.40.170.20">
    <property type="entry name" value="TonB-dependent receptor, beta-barrel domain"/>
    <property type="match status" value="1"/>
</dbReference>
<dbReference type="EMBL" id="JAWXVG010000004">
    <property type="protein sequence ID" value="MDX6182731.1"/>
    <property type="molecule type" value="Genomic_DNA"/>
</dbReference>
<keyword evidence="2" id="KW-0472">Membrane</keyword>
<gene>
    <name evidence="5" type="ORF">SGQ18_11215</name>
    <name evidence="6" type="ORF">SGQ44_09990</name>
</gene>
<comment type="subcellular location">
    <subcellularLocation>
        <location evidence="1">Cell outer membrane</location>
    </subcellularLocation>
</comment>
<name>A0AAJ2VY71_9FLAO</name>
<evidence type="ECO:0000313" key="5">
    <source>
        <dbReference type="EMBL" id="MDX6182731.1"/>
    </source>
</evidence>
<evidence type="ECO:0000313" key="7">
    <source>
        <dbReference type="Proteomes" id="UP001270053"/>
    </source>
</evidence>
<evidence type="ECO:0000313" key="6">
    <source>
        <dbReference type="EMBL" id="MDX6186090.1"/>
    </source>
</evidence>
<dbReference type="SUPFAM" id="SSF56935">
    <property type="entry name" value="Porins"/>
    <property type="match status" value="1"/>
</dbReference>
<keyword evidence="8" id="KW-1185">Reference proteome</keyword>
<dbReference type="Pfam" id="PF14905">
    <property type="entry name" value="OMP_b-brl_3"/>
    <property type="match status" value="1"/>
</dbReference>
<keyword evidence="3" id="KW-0998">Cell outer membrane</keyword>
<dbReference type="EMBL" id="JAWXVH010000004">
    <property type="protein sequence ID" value="MDX6186090.1"/>
    <property type="molecule type" value="Genomic_DNA"/>
</dbReference>
<dbReference type="Proteomes" id="UP001270053">
    <property type="component" value="Unassembled WGS sequence"/>
</dbReference>